<keyword evidence="3" id="KW-1185">Reference proteome</keyword>
<name>A0ABQ7W2V1_SOLTU</name>
<evidence type="ECO:0000313" key="3">
    <source>
        <dbReference type="Proteomes" id="UP000826656"/>
    </source>
</evidence>
<evidence type="ECO:0000256" key="1">
    <source>
        <dbReference type="SAM" id="MobiDB-lite"/>
    </source>
</evidence>
<sequence>MKLTYLIYEPRKSSCSTGQTAWEVVAVKKNAKDSGTIDYWKEKDVLLRSWISGTLTEESMHLIVGCSTAKKRWESLEKAYIQATKVINFSRGLGKAPYPTLNQFVYALSSFDIREDEEGVSQQNHNMVFSAQNGKGRGNKNINSRERGFKPAGQGTGSQDCQYGLGEALKKKEADDWNMSNEVDNKGGVRISWTLGSNSHKGFKRSITYHME</sequence>
<dbReference type="EMBL" id="JAIVGD010000005">
    <property type="protein sequence ID" value="KAH0775074.1"/>
    <property type="molecule type" value="Genomic_DNA"/>
</dbReference>
<protein>
    <submittedName>
        <fullName evidence="2">Uncharacterized protein</fullName>
    </submittedName>
</protein>
<dbReference type="Proteomes" id="UP000826656">
    <property type="component" value="Unassembled WGS sequence"/>
</dbReference>
<proteinExistence type="predicted"/>
<gene>
    <name evidence="2" type="ORF">KY290_012211</name>
</gene>
<organism evidence="2 3">
    <name type="scientific">Solanum tuberosum</name>
    <name type="common">Potato</name>
    <dbReference type="NCBI Taxonomy" id="4113"/>
    <lineage>
        <taxon>Eukaryota</taxon>
        <taxon>Viridiplantae</taxon>
        <taxon>Streptophyta</taxon>
        <taxon>Embryophyta</taxon>
        <taxon>Tracheophyta</taxon>
        <taxon>Spermatophyta</taxon>
        <taxon>Magnoliopsida</taxon>
        <taxon>eudicotyledons</taxon>
        <taxon>Gunneridae</taxon>
        <taxon>Pentapetalae</taxon>
        <taxon>asterids</taxon>
        <taxon>lamiids</taxon>
        <taxon>Solanales</taxon>
        <taxon>Solanaceae</taxon>
        <taxon>Solanoideae</taxon>
        <taxon>Solaneae</taxon>
        <taxon>Solanum</taxon>
    </lineage>
</organism>
<accession>A0ABQ7W2V1</accession>
<comment type="caution">
    <text evidence="2">The sequence shown here is derived from an EMBL/GenBank/DDBJ whole genome shotgun (WGS) entry which is preliminary data.</text>
</comment>
<feature type="region of interest" description="Disordered" evidence="1">
    <location>
        <begin position="130"/>
        <end position="160"/>
    </location>
</feature>
<evidence type="ECO:0000313" key="2">
    <source>
        <dbReference type="EMBL" id="KAH0775074.1"/>
    </source>
</evidence>
<reference evidence="2 3" key="1">
    <citation type="journal article" date="2021" name="bioRxiv">
        <title>Chromosome-scale and haplotype-resolved genome assembly of a tetraploid potato cultivar.</title>
        <authorList>
            <person name="Sun H."/>
            <person name="Jiao W.-B."/>
            <person name="Krause K."/>
            <person name="Campoy J.A."/>
            <person name="Goel M."/>
            <person name="Folz-Donahue K."/>
            <person name="Kukat C."/>
            <person name="Huettel B."/>
            <person name="Schneeberger K."/>
        </authorList>
    </citation>
    <scope>NUCLEOTIDE SEQUENCE [LARGE SCALE GENOMIC DNA]</scope>
    <source>
        <strain evidence="2">SolTubOtavaFocal</strain>
        <tissue evidence="2">Leaves</tissue>
    </source>
</reference>